<dbReference type="RefSeq" id="WP_087457042.1">
    <property type="nucleotide sequence ID" value="NZ_CP021434.1"/>
</dbReference>
<evidence type="ECO:0000313" key="5">
    <source>
        <dbReference type="EMBL" id="ARU61663.1"/>
    </source>
</evidence>
<proteinExistence type="predicted"/>
<organism evidence="5 6">
    <name type="scientific">Tumebacillus avium</name>
    <dbReference type="NCBI Taxonomy" id="1903704"/>
    <lineage>
        <taxon>Bacteria</taxon>
        <taxon>Bacillati</taxon>
        <taxon>Bacillota</taxon>
        <taxon>Bacilli</taxon>
        <taxon>Bacillales</taxon>
        <taxon>Alicyclobacillaceae</taxon>
        <taxon>Tumebacillus</taxon>
    </lineage>
</organism>
<dbReference type="InterPro" id="IPR001310">
    <property type="entry name" value="Histidine_triad_HIT"/>
</dbReference>
<dbReference type="OrthoDB" id="9784774at2"/>
<dbReference type="SUPFAM" id="SSF54197">
    <property type="entry name" value="HIT-like"/>
    <property type="match status" value="1"/>
</dbReference>
<dbReference type="PROSITE" id="PS51084">
    <property type="entry name" value="HIT_2"/>
    <property type="match status" value="1"/>
</dbReference>
<accession>A0A1Y0IQM2</accession>
<dbReference type="CDD" id="cd01276">
    <property type="entry name" value="PKCI_related"/>
    <property type="match status" value="1"/>
</dbReference>
<dbReference type="KEGG" id="tum:CBW65_12020"/>
<keyword evidence="6" id="KW-1185">Reference proteome</keyword>
<evidence type="ECO:0000256" key="3">
    <source>
        <dbReference type="PROSITE-ProRule" id="PRU00464"/>
    </source>
</evidence>
<dbReference type="PANTHER" id="PTHR23089">
    <property type="entry name" value="HISTIDINE TRIAD HIT PROTEIN"/>
    <property type="match status" value="1"/>
</dbReference>
<gene>
    <name evidence="5" type="ORF">CBW65_12020</name>
</gene>
<dbReference type="Gene3D" id="3.30.428.10">
    <property type="entry name" value="HIT-like"/>
    <property type="match status" value="1"/>
</dbReference>
<dbReference type="EMBL" id="CP021434">
    <property type="protein sequence ID" value="ARU61663.1"/>
    <property type="molecule type" value="Genomic_DNA"/>
</dbReference>
<protein>
    <submittedName>
        <fullName evidence="5">Histidine triad nucleotide-binding protein</fullName>
    </submittedName>
</protein>
<dbReference type="GO" id="GO:0003824">
    <property type="term" value="F:catalytic activity"/>
    <property type="evidence" value="ECO:0007669"/>
    <property type="project" value="InterPro"/>
</dbReference>
<evidence type="ECO:0000256" key="2">
    <source>
        <dbReference type="PIRSR" id="PIRSR601310-3"/>
    </source>
</evidence>
<evidence type="ECO:0000256" key="1">
    <source>
        <dbReference type="PIRSR" id="PIRSR601310-1"/>
    </source>
</evidence>
<dbReference type="PRINTS" id="PR00332">
    <property type="entry name" value="HISTRIAD"/>
</dbReference>
<dbReference type="Pfam" id="PF01230">
    <property type="entry name" value="HIT"/>
    <property type="match status" value="1"/>
</dbReference>
<feature type="domain" description="HIT" evidence="4">
    <location>
        <begin position="5"/>
        <end position="113"/>
    </location>
</feature>
<feature type="short sequence motif" description="Histidine triad motif" evidence="2 3">
    <location>
        <begin position="98"/>
        <end position="102"/>
    </location>
</feature>
<dbReference type="InterPro" id="IPR036265">
    <property type="entry name" value="HIT-like_sf"/>
</dbReference>
<name>A0A1Y0IQM2_9BACL</name>
<evidence type="ECO:0000259" key="4">
    <source>
        <dbReference type="PROSITE" id="PS51084"/>
    </source>
</evidence>
<reference evidence="6" key="1">
    <citation type="submission" date="2017-05" db="EMBL/GenBank/DDBJ databases">
        <authorList>
            <person name="Sung H."/>
        </authorList>
    </citation>
    <scope>NUCLEOTIDE SEQUENCE [LARGE SCALE GENOMIC DNA]</scope>
    <source>
        <strain evidence="6">AR23208</strain>
    </source>
</reference>
<evidence type="ECO:0000313" key="6">
    <source>
        <dbReference type="Proteomes" id="UP000195437"/>
    </source>
</evidence>
<dbReference type="InterPro" id="IPR011146">
    <property type="entry name" value="HIT-like"/>
</dbReference>
<sequence length="113" mass="12775">MSDCIFCKIIAGEIPSKKIYEDDHVYAFHDINPIAPVHALVIPKKHIQSILHISQDDGEHVHKIHLAIQEVAKILGVAESGFRVITNTGEHGQQTVFHIHYHVIGGRQLKWDM</sequence>
<dbReference type="AlphaFoldDB" id="A0A1Y0IQM2"/>
<dbReference type="Proteomes" id="UP000195437">
    <property type="component" value="Chromosome"/>
</dbReference>
<feature type="active site" description="Tele-AMP-histidine intermediate" evidence="1">
    <location>
        <position position="100"/>
    </location>
</feature>